<accession>T0QTQ2</accession>
<dbReference type="EMBL" id="JH767134">
    <property type="protein sequence ID" value="EQC41539.1"/>
    <property type="molecule type" value="Genomic_DNA"/>
</dbReference>
<proteinExistence type="predicted"/>
<sequence>MVFATIYLAATKNGAETLRRYTLLVQMDASPADIADAVEVGLQALHARYHRQARKLRWSAFYIHEHEHDETADRLWEHALQRSTAARRRRQP</sequence>
<protein>
    <submittedName>
        <fullName evidence="1">Uncharacterized protein</fullName>
    </submittedName>
</protein>
<dbReference type="InParanoid" id="T0QTQ2"/>
<dbReference type="VEuPathDB" id="FungiDB:SDRG_01502"/>
<evidence type="ECO:0000313" key="2">
    <source>
        <dbReference type="Proteomes" id="UP000030762"/>
    </source>
</evidence>
<dbReference type="RefSeq" id="XP_008605253.1">
    <property type="nucleotide sequence ID" value="XM_008607031.1"/>
</dbReference>
<evidence type="ECO:0000313" key="1">
    <source>
        <dbReference type="EMBL" id="EQC41539.1"/>
    </source>
</evidence>
<dbReference type="Proteomes" id="UP000030762">
    <property type="component" value="Unassembled WGS sequence"/>
</dbReference>
<name>T0QTQ2_SAPDV</name>
<dbReference type="GeneID" id="19942229"/>
<gene>
    <name evidence="1" type="ORF">SDRG_01502</name>
</gene>
<dbReference type="AlphaFoldDB" id="T0QTQ2"/>
<keyword evidence="2" id="KW-1185">Reference proteome</keyword>
<organism evidence="1 2">
    <name type="scientific">Saprolegnia diclina (strain VS20)</name>
    <dbReference type="NCBI Taxonomy" id="1156394"/>
    <lineage>
        <taxon>Eukaryota</taxon>
        <taxon>Sar</taxon>
        <taxon>Stramenopiles</taxon>
        <taxon>Oomycota</taxon>
        <taxon>Saprolegniomycetes</taxon>
        <taxon>Saprolegniales</taxon>
        <taxon>Saprolegniaceae</taxon>
        <taxon>Saprolegnia</taxon>
    </lineage>
</organism>
<reference evidence="1 2" key="1">
    <citation type="submission" date="2012-04" db="EMBL/GenBank/DDBJ databases">
        <title>The Genome Sequence of Saprolegnia declina VS20.</title>
        <authorList>
            <consortium name="The Broad Institute Genome Sequencing Platform"/>
            <person name="Russ C."/>
            <person name="Nusbaum C."/>
            <person name="Tyler B."/>
            <person name="van West P."/>
            <person name="Dieguez-Uribeondo J."/>
            <person name="de Bruijn I."/>
            <person name="Tripathy S."/>
            <person name="Jiang R."/>
            <person name="Young S.K."/>
            <person name="Zeng Q."/>
            <person name="Gargeya S."/>
            <person name="Fitzgerald M."/>
            <person name="Haas B."/>
            <person name="Abouelleil A."/>
            <person name="Alvarado L."/>
            <person name="Arachchi H.M."/>
            <person name="Berlin A."/>
            <person name="Chapman S.B."/>
            <person name="Goldberg J."/>
            <person name="Griggs A."/>
            <person name="Gujja S."/>
            <person name="Hansen M."/>
            <person name="Howarth C."/>
            <person name="Imamovic A."/>
            <person name="Larimer J."/>
            <person name="McCowen C."/>
            <person name="Montmayeur A."/>
            <person name="Murphy C."/>
            <person name="Neiman D."/>
            <person name="Pearson M."/>
            <person name="Priest M."/>
            <person name="Roberts A."/>
            <person name="Saif S."/>
            <person name="Shea T."/>
            <person name="Sisk P."/>
            <person name="Sykes S."/>
            <person name="Wortman J."/>
            <person name="Nusbaum C."/>
            <person name="Birren B."/>
        </authorList>
    </citation>
    <scope>NUCLEOTIDE SEQUENCE [LARGE SCALE GENOMIC DNA]</scope>
    <source>
        <strain evidence="1 2">VS20</strain>
    </source>
</reference>